<evidence type="ECO:0000313" key="3">
    <source>
        <dbReference type="Proteomes" id="UP001241758"/>
    </source>
</evidence>
<evidence type="ECO:0000256" key="1">
    <source>
        <dbReference type="SAM" id="MobiDB-lite"/>
    </source>
</evidence>
<dbReference type="EMBL" id="JASCTH010000014">
    <property type="protein sequence ID" value="MDI6101184.1"/>
    <property type="molecule type" value="Genomic_DNA"/>
</dbReference>
<gene>
    <name evidence="2" type="ORF">QLQ12_21450</name>
</gene>
<evidence type="ECO:0000313" key="2">
    <source>
        <dbReference type="EMBL" id="MDI6101184.1"/>
    </source>
</evidence>
<dbReference type="Proteomes" id="UP001241758">
    <property type="component" value="Unassembled WGS sequence"/>
</dbReference>
<sequence>MPTDGNRPPRLRDVVTSRAGLEPYEQRPGVVTDLQSTGGVYRPADATEADHPTR</sequence>
<protein>
    <submittedName>
        <fullName evidence="2">Uncharacterized protein</fullName>
    </submittedName>
</protein>
<organism evidence="2 3">
    <name type="scientific">Actinoplanes sandaracinus</name>
    <dbReference type="NCBI Taxonomy" id="3045177"/>
    <lineage>
        <taxon>Bacteria</taxon>
        <taxon>Bacillati</taxon>
        <taxon>Actinomycetota</taxon>
        <taxon>Actinomycetes</taxon>
        <taxon>Micromonosporales</taxon>
        <taxon>Micromonosporaceae</taxon>
        <taxon>Actinoplanes</taxon>
    </lineage>
</organism>
<reference evidence="2 3" key="1">
    <citation type="submission" date="2023-05" db="EMBL/GenBank/DDBJ databases">
        <title>Actinoplanes sp. NEAU-A12 genome sequencing.</title>
        <authorList>
            <person name="Wang Z.-S."/>
        </authorList>
    </citation>
    <scope>NUCLEOTIDE SEQUENCE [LARGE SCALE GENOMIC DNA]</scope>
    <source>
        <strain evidence="2 3">NEAU-A12</strain>
    </source>
</reference>
<keyword evidence="3" id="KW-1185">Reference proteome</keyword>
<proteinExistence type="predicted"/>
<comment type="caution">
    <text evidence="2">The sequence shown here is derived from an EMBL/GenBank/DDBJ whole genome shotgun (WGS) entry which is preliminary data.</text>
</comment>
<name>A0ABT6WN71_9ACTN</name>
<accession>A0ABT6WN71</accession>
<feature type="region of interest" description="Disordered" evidence="1">
    <location>
        <begin position="20"/>
        <end position="54"/>
    </location>
</feature>
<dbReference type="RefSeq" id="WP_282762025.1">
    <property type="nucleotide sequence ID" value="NZ_JASCTH010000014.1"/>
</dbReference>